<dbReference type="InterPro" id="IPR002020">
    <property type="entry name" value="Citrate_synthase"/>
</dbReference>
<evidence type="ECO:0000256" key="3">
    <source>
        <dbReference type="ARBA" id="ARBA00010566"/>
    </source>
</evidence>
<dbReference type="GO" id="GO:0005759">
    <property type="term" value="C:mitochondrial matrix"/>
    <property type="evidence" value="ECO:0007669"/>
    <property type="project" value="UniProtKB-SubCell"/>
</dbReference>
<dbReference type="HOGENOM" id="CLU_022049_2_1_1"/>
<dbReference type="AlphaFoldDB" id="T1JRI0"/>
<dbReference type="GO" id="GO:0005975">
    <property type="term" value="P:carbohydrate metabolic process"/>
    <property type="evidence" value="ECO:0007669"/>
    <property type="project" value="TreeGrafter"/>
</dbReference>
<comment type="catalytic activity">
    <reaction evidence="7">
        <text>oxaloacetate + acetyl-CoA + H2O = citrate + CoA + H(+)</text>
        <dbReference type="Rhea" id="RHEA:16845"/>
        <dbReference type="ChEBI" id="CHEBI:15377"/>
        <dbReference type="ChEBI" id="CHEBI:15378"/>
        <dbReference type="ChEBI" id="CHEBI:16452"/>
        <dbReference type="ChEBI" id="CHEBI:16947"/>
        <dbReference type="ChEBI" id="CHEBI:57287"/>
        <dbReference type="ChEBI" id="CHEBI:57288"/>
        <dbReference type="EC" id="2.3.3.1"/>
    </reaction>
</comment>
<comment type="subcellular location">
    <subcellularLocation>
        <location evidence="1">Mitochondrion matrix</location>
    </subcellularLocation>
</comment>
<evidence type="ECO:0000313" key="10">
    <source>
        <dbReference type="EnsemblMetazoa" id="tetur01g06960.1"/>
    </source>
</evidence>
<dbReference type="PRINTS" id="PR00143">
    <property type="entry name" value="CITRTSNTHASE"/>
</dbReference>
<organism evidence="10 11">
    <name type="scientific">Tetranychus urticae</name>
    <name type="common">Two-spotted spider mite</name>
    <dbReference type="NCBI Taxonomy" id="32264"/>
    <lineage>
        <taxon>Eukaryota</taxon>
        <taxon>Metazoa</taxon>
        <taxon>Ecdysozoa</taxon>
        <taxon>Arthropoda</taxon>
        <taxon>Chelicerata</taxon>
        <taxon>Arachnida</taxon>
        <taxon>Acari</taxon>
        <taxon>Acariformes</taxon>
        <taxon>Trombidiformes</taxon>
        <taxon>Prostigmata</taxon>
        <taxon>Eleutherengona</taxon>
        <taxon>Raphignathae</taxon>
        <taxon>Tetranychoidea</taxon>
        <taxon>Tetranychidae</taxon>
        <taxon>Tetranychus</taxon>
    </lineage>
</organism>
<keyword evidence="11" id="KW-1185">Reference proteome</keyword>
<feature type="active site" evidence="8">
    <location>
        <position position="402"/>
    </location>
</feature>
<dbReference type="SUPFAM" id="SSF48256">
    <property type="entry name" value="Citrate synthase"/>
    <property type="match status" value="1"/>
</dbReference>
<evidence type="ECO:0000256" key="8">
    <source>
        <dbReference type="PIRSR" id="PIRSR610109-1"/>
    </source>
</evidence>
<dbReference type="PANTHER" id="PTHR11739:SF8">
    <property type="entry name" value="CITRATE SYNTHASE, MITOCHONDRIAL"/>
    <property type="match status" value="1"/>
</dbReference>
<reference evidence="11" key="1">
    <citation type="submission" date="2011-08" db="EMBL/GenBank/DDBJ databases">
        <authorList>
            <person name="Rombauts S."/>
        </authorList>
    </citation>
    <scope>NUCLEOTIDE SEQUENCE</scope>
    <source>
        <strain evidence="11">London</strain>
    </source>
</reference>
<dbReference type="InterPro" id="IPR019810">
    <property type="entry name" value="Citrate_synthase_AS"/>
</dbReference>
<gene>
    <name evidence="10" type="primary">107360942</name>
</gene>
<dbReference type="Proteomes" id="UP000015104">
    <property type="component" value="Unassembled WGS sequence"/>
</dbReference>
<dbReference type="NCBIfam" id="NF007128">
    <property type="entry name" value="PRK09569.1"/>
    <property type="match status" value="1"/>
</dbReference>
<evidence type="ECO:0000256" key="6">
    <source>
        <dbReference type="ARBA" id="ARBA00022679"/>
    </source>
</evidence>
<dbReference type="PANTHER" id="PTHR11739">
    <property type="entry name" value="CITRATE SYNTHASE"/>
    <property type="match status" value="1"/>
</dbReference>
<comment type="similarity">
    <text evidence="3 9">Belongs to the citrate synthase family.</text>
</comment>
<reference evidence="10" key="2">
    <citation type="submission" date="2015-06" db="UniProtKB">
        <authorList>
            <consortium name="EnsemblMetazoa"/>
        </authorList>
    </citation>
    <scope>IDENTIFICATION</scope>
</reference>
<dbReference type="SMR" id="T1JRI0"/>
<evidence type="ECO:0000256" key="9">
    <source>
        <dbReference type="RuleBase" id="RU000441"/>
    </source>
</evidence>
<feature type="active site" evidence="8">
    <location>
        <position position="301"/>
    </location>
</feature>
<dbReference type="InterPro" id="IPR016142">
    <property type="entry name" value="Citrate_synth-like_lrg_a-sub"/>
</dbReference>
<keyword evidence="5" id="KW-0816">Tricarboxylic acid cycle</keyword>
<dbReference type="InterPro" id="IPR016143">
    <property type="entry name" value="Citrate_synth-like_sm_a-sub"/>
</dbReference>
<dbReference type="GO" id="GO:0006101">
    <property type="term" value="P:citrate metabolic process"/>
    <property type="evidence" value="ECO:0007669"/>
    <property type="project" value="InterPro"/>
</dbReference>
<dbReference type="EMBL" id="CAEY01000449">
    <property type="status" value="NOT_ANNOTATED_CDS"/>
    <property type="molecule type" value="Genomic_DNA"/>
</dbReference>
<evidence type="ECO:0000256" key="1">
    <source>
        <dbReference type="ARBA" id="ARBA00004305"/>
    </source>
</evidence>
<dbReference type="UniPathway" id="UPA00223">
    <property type="reaction ID" value="UER00717"/>
</dbReference>
<dbReference type="eggNOG" id="KOG2617">
    <property type="taxonomic scope" value="Eukaryota"/>
</dbReference>
<comment type="pathway">
    <text evidence="2">Carbohydrate metabolism; tricarboxylic acid cycle; isocitrate from oxaloacetate: step 1/2.</text>
</comment>
<dbReference type="FunFam" id="1.10.580.10:FF:000001">
    <property type="entry name" value="Citrate synthase"/>
    <property type="match status" value="1"/>
</dbReference>
<dbReference type="NCBIfam" id="TIGR01793">
    <property type="entry name" value="cit_synth_euk"/>
    <property type="match status" value="1"/>
</dbReference>
<dbReference type="InterPro" id="IPR010109">
    <property type="entry name" value="Citrate_synthase_euk"/>
</dbReference>
<dbReference type="Gene3D" id="1.10.230.10">
    <property type="entry name" value="Cytochrome P450-Terp, domain 2"/>
    <property type="match status" value="1"/>
</dbReference>
<dbReference type="KEGG" id="tut:107360942"/>
<dbReference type="Gene3D" id="1.10.580.10">
    <property type="entry name" value="Citrate Synthase, domain 1"/>
    <property type="match status" value="1"/>
</dbReference>
<dbReference type="GO" id="GO:0006099">
    <property type="term" value="P:tricarboxylic acid cycle"/>
    <property type="evidence" value="ECO:0007669"/>
    <property type="project" value="UniProtKB-UniPathway"/>
</dbReference>
<dbReference type="PROSITE" id="PS00480">
    <property type="entry name" value="CITRATE_SYNTHASE"/>
    <property type="match status" value="1"/>
</dbReference>
<evidence type="ECO:0000313" key="11">
    <source>
        <dbReference type="Proteomes" id="UP000015104"/>
    </source>
</evidence>
<name>T1JRI0_TETUR</name>
<dbReference type="STRING" id="32264.T1JRI0"/>
<dbReference type="Pfam" id="PF00285">
    <property type="entry name" value="Citrate_synt"/>
    <property type="match status" value="1"/>
</dbReference>
<accession>T1JRI0</accession>
<evidence type="ECO:0000256" key="7">
    <source>
        <dbReference type="ARBA" id="ARBA00052478"/>
    </source>
</evidence>
<sequence>MILSRVARTTFQLQKNRPVISVLSSRNASSSELKDVVGAKISEHGKKIKEFRGVYGSKVVGEVTVDMIYGGMRGIKALATETSYLDPEEGIRFRGYSIPECRDLLPKAPGGQEPLPEGLFWLLLTGEVPTENQVKNLSKEWAAHADLPAHVVTMLNNFPAHLHPMSQFAAAITACNTESAFAKAYSEGVHKSKYWEYTFDDAMSLIAKLPTIAATIYRNLYRDGSSIGAIDPNKDWSANFVDMLGFKDEKFTELMRLYLTIHSDHEGGNVSAHATHLVGSALSDPYLSFAAGMCGLAGPLHGLANQEVLVFITKMQQQLGDNPSEAQISDFCRKTLGSGQVIPGYGHAVLRKTDPRYTAQREFCLKHLPDYPMFKLVSTIYKVVPPILMETGKVKNPWPNVDAHSGVILQYYGLKEMTFYTVLFGVSRALGVTASLVWDRGLGLPIERPKSMTSEGLMKMVGAS</sequence>
<dbReference type="EnsemblMetazoa" id="tetur01g06960.1">
    <property type="protein sequence ID" value="tetur01g06960.1"/>
    <property type="gene ID" value="tetur01g06960"/>
</dbReference>
<proteinExistence type="inferred from homology"/>
<keyword evidence="6 9" id="KW-0808">Transferase</keyword>
<evidence type="ECO:0000256" key="2">
    <source>
        <dbReference type="ARBA" id="ARBA00004751"/>
    </source>
</evidence>
<dbReference type="FunFam" id="1.10.230.10:FF:000001">
    <property type="entry name" value="Citrate synthase"/>
    <property type="match status" value="1"/>
</dbReference>
<evidence type="ECO:0000256" key="5">
    <source>
        <dbReference type="ARBA" id="ARBA00022532"/>
    </source>
</evidence>
<dbReference type="OrthoDB" id="8017587at2759"/>
<dbReference type="InterPro" id="IPR036969">
    <property type="entry name" value="Citrate_synthase_sf"/>
</dbReference>
<dbReference type="GO" id="GO:0036440">
    <property type="term" value="F:citrate synthase activity"/>
    <property type="evidence" value="ECO:0007669"/>
    <property type="project" value="UniProtKB-EC"/>
</dbReference>
<feature type="active site" evidence="8">
    <location>
        <position position="347"/>
    </location>
</feature>
<protein>
    <recommendedName>
        <fullName evidence="9">Citrate synthase</fullName>
    </recommendedName>
</protein>
<evidence type="ECO:0000256" key="4">
    <source>
        <dbReference type="ARBA" id="ARBA00011738"/>
    </source>
</evidence>
<comment type="subunit">
    <text evidence="4">Homodimer.</text>
</comment>
<dbReference type="OMA" id="VLEWLFK"/>
<dbReference type="CDD" id="cd06105">
    <property type="entry name" value="ScCit1-2_like"/>
    <property type="match status" value="1"/>
</dbReference>